<sequence length="402" mass="45141">MFGPHLGCDRDAAWFPGISRQFRGHGVQAMSRMLKGHILIFTYFYAFSWTWCAGNVRDASGLLQGCSLISKHLWAILFSFWVTVCRSCQGRFRATAGTKLDFQVISGSFWGRCIGHVQDASWPEMQPDFQAFLGNFWDLVCRPSPGRVMATAETHSNFQAFLGRFWVIGFSVWGICRQFVGTTYRPCPGRVLAATGTQPDFHAFLGKFWDSVCSPCPGRIMATAGTKLDFKAILGSLWDTVCRPCPGYDRDAISGTRCASHVQNAVGTHPDFHVFLHNNLDTIYRQCSGRVEATAWMQPDFQAFVGSFWDTVCRPCPGHVMDTVRRQWVFKIKYRSYRTLQAVCGHGMQGHKHIPKHSGQFLGHGVMPYSGKVIATTGTQPHFQAFFDSFWALCSGHVRDIA</sequence>
<name>A0A8S0PMC3_OLEEU</name>
<organism evidence="1 2">
    <name type="scientific">Olea europaea subsp. europaea</name>
    <dbReference type="NCBI Taxonomy" id="158383"/>
    <lineage>
        <taxon>Eukaryota</taxon>
        <taxon>Viridiplantae</taxon>
        <taxon>Streptophyta</taxon>
        <taxon>Embryophyta</taxon>
        <taxon>Tracheophyta</taxon>
        <taxon>Spermatophyta</taxon>
        <taxon>Magnoliopsida</taxon>
        <taxon>eudicotyledons</taxon>
        <taxon>Gunneridae</taxon>
        <taxon>Pentapetalae</taxon>
        <taxon>asterids</taxon>
        <taxon>lamiids</taxon>
        <taxon>Lamiales</taxon>
        <taxon>Oleaceae</taxon>
        <taxon>Oleeae</taxon>
        <taxon>Olea</taxon>
    </lineage>
</organism>
<comment type="caution">
    <text evidence="1">The sequence shown here is derived from an EMBL/GenBank/DDBJ whole genome shotgun (WGS) entry which is preliminary data.</text>
</comment>
<gene>
    <name evidence="1" type="ORF">OLEA9_A058230</name>
</gene>
<dbReference type="AlphaFoldDB" id="A0A8S0PMC3"/>
<evidence type="ECO:0000313" key="1">
    <source>
        <dbReference type="EMBL" id="CAA2954913.1"/>
    </source>
</evidence>
<dbReference type="Gramene" id="OE9A058230T1">
    <property type="protein sequence ID" value="OE9A058230C1"/>
    <property type="gene ID" value="OE9A058230"/>
</dbReference>
<reference evidence="1 2" key="1">
    <citation type="submission" date="2019-12" db="EMBL/GenBank/DDBJ databases">
        <authorList>
            <person name="Alioto T."/>
            <person name="Alioto T."/>
            <person name="Gomez Garrido J."/>
        </authorList>
    </citation>
    <scope>NUCLEOTIDE SEQUENCE [LARGE SCALE GENOMIC DNA]</scope>
</reference>
<keyword evidence="2" id="KW-1185">Reference proteome</keyword>
<dbReference type="EMBL" id="CACTIH010000130">
    <property type="protein sequence ID" value="CAA2954913.1"/>
    <property type="molecule type" value="Genomic_DNA"/>
</dbReference>
<evidence type="ECO:0000313" key="2">
    <source>
        <dbReference type="Proteomes" id="UP000594638"/>
    </source>
</evidence>
<proteinExistence type="predicted"/>
<accession>A0A8S0PMC3</accession>
<protein>
    <submittedName>
        <fullName evidence="1">Uncharacterized protein</fullName>
    </submittedName>
</protein>
<dbReference type="Proteomes" id="UP000594638">
    <property type="component" value="Unassembled WGS sequence"/>
</dbReference>